<name>A0A401NJQ0_SCYTO</name>
<organism evidence="2 3">
    <name type="scientific">Scyliorhinus torazame</name>
    <name type="common">Cloudy catshark</name>
    <name type="synonym">Catulus torazame</name>
    <dbReference type="NCBI Taxonomy" id="75743"/>
    <lineage>
        <taxon>Eukaryota</taxon>
        <taxon>Metazoa</taxon>
        <taxon>Chordata</taxon>
        <taxon>Craniata</taxon>
        <taxon>Vertebrata</taxon>
        <taxon>Chondrichthyes</taxon>
        <taxon>Elasmobranchii</taxon>
        <taxon>Galeomorphii</taxon>
        <taxon>Galeoidea</taxon>
        <taxon>Carcharhiniformes</taxon>
        <taxon>Scyliorhinidae</taxon>
        <taxon>Scyliorhinus</taxon>
    </lineage>
</organism>
<dbReference type="OrthoDB" id="8961345at2759"/>
<reference evidence="2 3" key="1">
    <citation type="journal article" date="2018" name="Nat. Ecol. Evol.">
        <title>Shark genomes provide insights into elasmobranch evolution and the origin of vertebrates.</title>
        <authorList>
            <person name="Hara Y"/>
            <person name="Yamaguchi K"/>
            <person name="Onimaru K"/>
            <person name="Kadota M"/>
            <person name="Koyanagi M"/>
            <person name="Keeley SD"/>
            <person name="Tatsumi K"/>
            <person name="Tanaka K"/>
            <person name="Motone F"/>
            <person name="Kageyama Y"/>
            <person name="Nozu R"/>
            <person name="Adachi N"/>
            <person name="Nishimura O"/>
            <person name="Nakagawa R"/>
            <person name="Tanegashima C"/>
            <person name="Kiyatake I"/>
            <person name="Matsumoto R"/>
            <person name="Murakumo K"/>
            <person name="Nishida K"/>
            <person name="Terakita A"/>
            <person name="Kuratani S"/>
            <person name="Sato K"/>
            <person name="Hyodo S Kuraku.S."/>
        </authorList>
    </citation>
    <scope>NUCLEOTIDE SEQUENCE [LARGE SCALE GENOMIC DNA]</scope>
</reference>
<protein>
    <submittedName>
        <fullName evidence="2">Uncharacterized protein</fullName>
    </submittedName>
</protein>
<evidence type="ECO:0000313" key="2">
    <source>
        <dbReference type="EMBL" id="GCB61106.1"/>
    </source>
</evidence>
<dbReference type="OMA" id="PANQFEF"/>
<accession>A0A401NJQ0</accession>
<proteinExistence type="predicted"/>
<evidence type="ECO:0000313" key="3">
    <source>
        <dbReference type="Proteomes" id="UP000288216"/>
    </source>
</evidence>
<feature type="compositionally biased region" description="Polar residues" evidence="1">
    <location>
        <begin position="26"/>
        <end position="65"/>
    </location>
</feature>
<sequence>MADNLPANQFEFSSLFFKKTPEKDYSSNITSEDQSSQKDIGMESPSNEQPFAFSFQSDRNSNNFGNSKDEFSFGFSFGQDQRSSQPGLFKFF</sequence>
<gene>
    <name evidence="2" type="ORF">scyTo_0006989</name>
</gene>
<dbReference type="AlphaFoldDB" id="A0A401NJQ0"/>
<dbReference type="EMBL" id="BFAA01002452">
    <property type="protein sequence ID" value="GCB61106.1"/>
    <property type="molecule type" value="Genomic_DNA"/>
</dbReference>
<dbReference type="Proteomes" id="UP000288216">
    <property type="component" value="Unassembled WGS sequence"/>
</dbReference>
<keyword evidence="3" id="KW-1185">Reference proteome</keyword>
<dbReference type="InterPro" id="IPR031380">
    <property type="entry name" value="SIX6OS1"/>
</dbReference>
<evidence type="ECO:0000256" key="1">
    <source>
        <dbReference type="SAM" id="MobiDB-lite"/>
    </source>
</evidence>
<dbReference type="Pfam" id="PF15676">
    <property type="entry name" value="S6OS1"/>
    <property type="match status" value="1"/>
</dbReference>
<feature type="region of interest" description="Disordered" evidence="1">
    <location>
        <begin position="23"/>
        <end position="65"/>
    </location>
</feature>
<comment type="caution">
    <text evidence="2">The sequence shown here is derived from an EMBL/GenBank/DDBJ whole genome shotgun (WGS) entry which is preliminary data.</text>
</comment>